<dbReference type="SMART" id="SM00388">
    <property type="entry name" value="HisKA"/>
    <property type="match status" value="1"/>
</dbReference>
<evidence type="ECO:0000256" key="3">
    <source>
        <dbReference type="ARBA" id="ARBA00022553"/>
    </source>
</evidence>
<evidence type="ECO:0000256" key="8">
    <source>
        <dbReference type="ARBA" id="ARBA00070152"/>
    </source>
</evidence>
<dbReference type="SMART" id="SM00387">
    <property type="entry name" value="HATPase_c"/>
    <property type="match status" value="1"/>
</dbReference>
<keyword evidence="12" id="KW-0812">Transmembrane</keyword>
<feature type="transmembrane region" description="Helical" evidence="12">
    <location>
        <begin position="194"/>
        <end position="213"/>
    </location>
</feature>
<comment type="caution">
    <text evidence="16">The sequence shown here is derived from an EMBL/GenBank/DDBJ whole genome shotgun (WGS) entry which is preliminary data.</text>
</comment>
<comment type="function">
    <text evidence="7">Member of the two-component regulatory system BvgS/BvgA. Phosphorylates BvgA via a four-step phosphorelay in response to environmental signals.</text>
</comment>
<evidence type="ECO:0000256" key="7">
    <source>
        <dbReference type="ARBA" id="ARBA00058004"/>
    </source>
</evidence>
<dbReference type="InterPro" id="IPR005467">
    <property type="entry name" value="His_kinase_dom"/>
</dbReference>
<dbReference type="SUPFAM" id="SSF52172">
    <property type="entry name" value="CheY-like"/>
    <property type="match status" value="2"/>
</dbReference>
<keyword evidence="12" id="KW-0472">Membrane</keyword>
<feature type="transmembrane region" description="Helical" evidence="12">
    <location>
        <begin position="33"/>
        <end position="53"/>
    </location>
</feature>
<evidence type="ECO:0000259" key="15">
    <source>
        <dbReference type="PROSITE" id="PS50894"/>
    </source>
</evidence>
<dbReference type="PRINTS" id="PR00344">
    <property type="entry name" value="BCTRLSENSOR"/>
</dbReference>
<dbReference type="InterPro" id="IPR003661">
    <property type="entry name" value="HisK_dim/P_dom"/>
</dbReference>
<dbReference type="Pfam" id="PF00512">
    <property type="entry name" value="HisKA"/>
    <property type="match status" value="1"/>
</dbReference>
<feature type="domain" description="HPt" evidence="15">
    <location>
        <begin position="982"/>
        <end position="1081"/>
    </location>
</feature>
<feature type="modified residue" description="Phosphohistidine" evidence="9">
    <location>
        <position position="1021"/>
    </location>
</feature>
<dbReference type="InterPro" id="IPR036890">
    <property type="entry name" value="HATPase_C_sf"/>
</dbReference>
<dbReference type="SUPFAM" id="SSF47226">
    <property type="entry name" value="Histidine-containing phosphotransfer domain, HPT domain"/>
    <property type="match status" value="1"/>
</dbReference>
<comment type="caution">
    <text evidence="10">Lacks conserved residue(s) required for the propagation of feature annotation.</text>
</comment>
<feature type="region of interest" description="Disordered" evidence="11">
    <location>
        <begin position="798"/>
        <end position="820"/>
    </location>
</feature>
<dbReference type="GO" id="GO:0000155">
    <property type="term" value="F:phosphorelay sensor kinase activity"/>
    <property type="evidence" value="ECO:0007669"/>
    <property type="project" value="InterPro"/>
</dbReference>
<evidence type="ECO:0000256" key="5">
    <source>
        <dbReference type="ARBA" id="ARBA00023012"/>
    </source>
</evidence>
<dbReference type="CDD" id="cd16922">
    <property type="entry name" value="HATPase_EvgS-ArcB-TorS-like"/>
    <property type="match status" value="1"/>
</dbReference>
<dbReference type="Pfam" id="PF01627">
    <property type="entry name" value="Hpt"/>
    <property type="match status" value="1"/>
</dbReference>
<evidence type="ECO:0000256" key="11">
    <source>
        <dbReference type="SAM" id="MobiDB-lite"/>
    </source>
</evidence>
<keyword evidence="17" id="KW-1185">Reference proteome</keyword>
<dbReference type="PROSITE" id="PS50894">
    <property type="entry name" value="HPT"/>
    <property type="match status" value="1"/>
</dbReference>
<dbReference type="Pfam" id="PF00072">
    <property type="entry name" value="Response_reg"/>
    <property type="match status" value="2"/>
</dbReference>
<evidence type="ECO:0000256" key="1">
    <source>
        <dbReference type="ARBA" id="ARBA00000085"/>
    </source>
</evidence>
<feature type="domain" description="Response regulatory" evidence="14">
    <location>
        <begin position="824"/>
        <end position="944"/>
    </location>
</feature>
<dbReference type="CDD" id="cd17546">
    <property type="entry name" value="REC_hyHK_CKI1_RcsC-like"/>
    <property type="match status" value="1"/>
</dbReference>
<protein>
    <recommendedName>
        <fullName evidence="8">Virulence sensor protein BvgS</fullName>
        <ecNumber evidence="2">2.7.13.3</ecNumber>
    </recommendedName>
</protein>
<dbReference type="PROSITE" id="PS50110">
    <property type="entry name" value="RESPONSE_REGULATORY"/>
    <property type="match status" value="2"/>
</dbReference>
<dbReference type="SUPFAM" id="SSF55874">
    <property type="entry name" value="ATPase domain of HSP90 chaperone/DNA topoisomerase II/histidine kinase"/>
    <property type="match status" value="1"/>
</dbReference>
<dbReference type="Gene3D" id="3.40.50.2300">
    <property type="match status" value="2"/>
</dbReference>
<dbReference type="InterPro" id="IPR011006">
    <property type="entry name" value="CheY-like_superfamily"/>
</dbReference>
<dbReference type="GO" id="GO:0005886">
    <property type="term" value="C:plasma membrane"/>
    <property type="evidence" value="ECO:0007669"/>
    <property type="project" value="UniProtKB-SubCell"/>
</dbReference>
<dbReference type="PANTHER" id="PTHR45339">
    <property type="entry name" value="HYBRID SIGNAL TRANSDUCTION HISTIDINE KINASE J"/>
    <property type="match status" value="1"/>
</dbReference>
<dbReference type="EMBL" id="RDQO01000003">
    <property type="protein sequence ID" value="RMX05610.1"/>
    <property type="molecule type" value="Genomic_DNA"/>
</dbReference>
<evidence type="ECO:0000256" key="2">
    <source>
        <dbReference type="ARBA" id="ARBA00012438"/>
    </source>
</evidence>
<evidence type="ECO:0000256" key="4">
    <source>
        <dbReference type="ARBA" id="ARBA00022729"/>
    </source>
</evidence>
<dbReference type="Gene3D" id="1.20.120.160">
    <property type="entry name" value="HPT domain"/>
    <property type="match status" value="1"/>
</dbReference>
<reference evidence="16 17" key="1">
    <citation type="submission" date="2018-10" db="EMBL/GenBank/DDBJ databases">
        <title>Draft genome of Cortibacter populi DSM10536.</title>
        <authorList>
            <person name="Bernier A.-M."/>
            <person name="Bernard K."/>
        </authorList>
    </citation>
    <scope>NUCLEOTIDE SEQUENCE [LARGE SCALE GENOMIC DNA]</scope>
    <source>
        <strain evidence="16 17">DSM 105136</strain>
    </source>
</reference>
<dbReference type="SUPFAM" id="SSF47384">
    <property type="entry name" value="Homodimeric domain of signal transducing histidine kinase"/>
    <property type="match status" value="1"/>
</dbReference>
<dbReference type="AlphaFoldDB" id="A0A3M6QRC9"/>
<evidence type="ECO:0000256" key="6">
    <source>
        <dbReference type="ARBA" id="ARBA00023026"/>
    </source>
</evidence>
<name>A0A3M6QRC9_9BURK</name>
<evidence type="ECO:0000256" key="10">
    <source>
        <dbReference type="PROSITE-ProRule" id="PRU00169"/>
    </source>
</evidence>
<keyword evidence="12" id="KW-1133">Transmembrane helix</keyword>
<sequence>MQSLTPRRPMPLPRISPLWRTDLGALLQRRVNTLLLVTLLPLTALLAALVLHLHQSTQSTLRHTQLRQACLQRIHEASHFARSIGDADPARDASAAAFAVVNNGTLLALLLQDQLELEPTISPPPVELERALVLTQDVLRQARKQPHGAPDASTTPDYATASRTLAMLLGQAARQISADIETDLQRQQSLTRSSVLGCAALMLLIFGLLWLAMQKVLRNHLHQPYQLLLQSLRDLSEKRYSEPSLLLQDLRPPLLQIQKLLMQGDQLLREAASEAESKRLSRQWLELSKTIPGVLFQFELQASGARACHFISPKAGAMFRPGATGGPTATSARAHWQQDDTLVPLALTRSLTEQALALAAAESTLEYDTAIEQSGQWRWIRTLASVSRQTEGVLLVNGVWLDVSDNIQQAEALRKARASAEQAAQEKAHLLAVMSHEIRTPLNGILGMTQVALKDPLIAVQRERLEKVQRAGRHLLDITNDILDFSKMESGRLELEQTRFSLSELVAEVADMLTPRAAEKNLEFWIDVDAGLADTFIGDPYRIRQILINFVANAIKFTPAGEVSIRVTQAGDAPGQAILRFEVCDTGIGIAPEEQGRLFQAFEQADVSITRRYGGTGLGLAISSQLAKLLGGSTGLRSTPGRGSVFWFTATVQTDPSAPPDGEDPVQRRCHSLHVLLAESHEGSRNAVARMLRESFGCKVTACASGAQALQQLAAQQVPDTAFELCLLSSQLADMTGLQLIEQAQQAGKLHCPVWLAVSHGETSPILGWQAAGVTHILSKPVGIAQIRAILRRLEPPDSAKMPLPSVPHRDPANAQPPLDTPARLLVVDDNQLNRTIIIELLKAAPQLAIETAENGQQALDLLAATQTSQYRAILMDLQMPVMDGFTATRQIRAWPDYEDIPIFAMSAHHGGAETQLAREAGIDDFIHKPILESELWDVLQRWHITTLPAGDPHSQAAWSIPDKANEVFDVHVWHELRASIPAARADGLAIQFLAHSEGQMEAVENAMARRDWPTATTILHTIGGTAGSFGLAAAGSCAVALEQRLRRPAEDIEDCGRTLDALLGDLRHTLEQGRQGLQKAVETPLSETTHQVCATNAEGAKNR</sequence>
<dbReference type="Pfam" id="PF02518">
    <property type="entry name" value="HATPase_c"/>
    <property type="match status" value="1"/>
</dbReference>
<dbReference type="InterPro" id="IPR004358">
    <property type="entry name" value="Sig_transdc_His_kin-like_C"/>
</dbReference>
<comment type="catalytic activity">
    <reaction evidence="1">
        <text>ATP + protein L-histidine = ADP + protein N-phospho-L-histidine.</text>
        <dbReference type="EC" id="2.7.13.3"/>
    </reaction>
</comment>
<dbReference type="Gene3D" id="3.30.565.10">
    <property type="entry name" value="Histidine kinase-like ATPase, C-terminal domain"/>
    <property type="match status" value="1"/>
</dbReference>
<dbReference type="OrthoDB" id="5290456at2"/>
<dbReference type="SMART" id="SM00448">
    <property type="entry name" value="REC"/>
    <property type="match status" value="2"/>
</dbReference>
<dbReference type="CDD" id="cd00082">
    <property type="entry name" value="HisKA"/>
    <property type="match status" value="1"/>
</dbReference>
<feature type="modified residue" description="4-aspartylphosphate" evidence="10">
    <location>
        <position position="877"/>
    </location>
</feature>
<evidence type="ECO:0000259" key="13">
    <source>
        <dbReference type="PROSITE" id="PS50109"/>
    </source>
</evidence>
<evidence type="ECO:0000259" key="14">
    <source>
        <dbReference type="PROSITE" id="PS50110"/>
    </source>
</evidence>
<keyword evidence="3 10" id="KW-0597">Phosphoprotein</keyword>
<keyword evidence="4" id="KW-0732">Signal</keyword>
<dbReference type="FunFam" id="3.30.565.10:FF:000010">
    <property type="entry name" value="Sensor histidine kinase RcsC"/>
    <property type="match status" value="1"/>
</dbReference>
<dbReference type="InterPro" id="IPR036097">
    <property type="entry name" value="HisK_dim/P_sf"/>
</dbReference>
<dbReference type="PANTHER" id="PTHR45339:SF5">
    <property type="entry name" value="HISTIDINE KINASE"/>
    <property type="match status" value="1"/>
</dbReference>
<dbReference type="EC" id="2.7.13.3" evidence="2"/>
<evidence type="ECO:0000313" key="16">
    <source>
        <dbReference type="EMBL" id="RMX05610.1"/>
    </source>
</evidence>
<dbReference type="Gene3D" id="1.10.287.130">
    <property type="match status" value="1"/>
</dbReference>
<dbReference type="InterPro" id="IPR001789">
    <property type="entry name" value="Sig_transdc_resp-reg_receiver"/>
</dbReference>
<gene>
    <name evidence="16" type="ORF">D8I35_10400</name>
</gene>
<accession>A0A3M6QRC9</accession>
<dbReference type="Proteomes" id="UP000278006">
    <property type="component" value="Unassembled WGS sequence"/>
</dbReference>
<dbReference type="GO" id="GO:0005524">
    <property type="term" value="F:ATP binding"/>
    <property type="evidence" value="ECO:0007669"/>
    <property type="project" value="UniProtKB-KW"/>
</dbReference>
<evidence type="ECO:0000256" key="12">
    <source>
        <dbReference type="SAM" id="Phobius"/>
    </source>
</evidence>
<dbReference type="InterPro" id="IPR008207">
    <property type="entry name" value="Sig_transdc_His_kin_Hpt_dom"/>
</dbReference>
<dbReference type="PROSITE" id="PS50109">
    <property type="entry name" value="HIS_KIN"/>
    <property type="match status" value="1"/>
</dbReference>
<keyword evidence="6" id="KW-0843">Virulence</keyword>
<evidence type="ECO:0000256" key="9">
    <source>
        <dbReference type="PROSITE-ProRule" id="PRU00110"/>
    </source>
</evidence>
<feature type="domain" description="Histidine kinase" evidence="13">
    <location>
        <begin position="433"/>
        <end position="654"/>
    </location>
</feature>
<organism evidence="16 17">
    <name type="scientific">Corticibacter populi</name>
    <dbReference type="NCBI Taxonomy" id="1550736"/>
    <lineage>
        <taxon>Bacteria</taxon>
        <taxon>Pseudomonadati</taxon>
        <taxon>Pseudomonadota</taxon>
        <taxon>Betaproteobacteria</taxon>
        <taxon>Burkholderiales</taxon>
        <taxon>Comamonadaceae</taxon>
        <taxon>Corticibacter</taxon>
    </lineage>
</organism>
<keyword evidence="5" id="KW-0902">Two-component regulatory system</keyword>
<evidence type="ECO:0000313" key="17">
    <source>
        <dbReference type="Proteomes" id="UP000278006"/>
    </source>
</evidence>
<dbReference type="InterPro" id="IPR036641">
    <property type="entry name" value="HPT_dom_sf"/>
</dbReference>
<dbReference type="InterPro" id="IPR003594">
    <property type="entry name" value="HATPase_dom"/>
</dbReference>
<proteinExistence type="predicted"/>
<feature type="domain" description="Response regulatory" evidence="14">
    <location>
        <begin position="674"/>
        <end position="795"/>
    </location>
</feature>